<evidence type="ECO:0000259" key="1">
    <source>
        <dbReference type="PROSITE" id="PS50846"/>
    </source>
</evidence>
<dbReference type="RefSeq" id="WP_254759496.1">
    <property type="nucleotide sequence ID" value="NZ_JANCLT010000006.1"/>
</dbReference>
<dbReference type="PROSITE" id="PS50846">
    <property type="entry name" value="HMA_2"/>
    <property type="match status" value="1"/>
</dbReference>
<dbReference type="InterPro" id="IPR036163">
    <property type="entry name" value="HMA_dom_sf"/>
</dbReference>
<organism evidence="2 3">
    <name type="scientific">Ectobacillus ponti</name>
    <dbReference type="NCBI Taxonomy" id="2961894"/>
    <lineage>
        <taxon>Bacteria</taxon>
        <taxon>Bacillati</taxon>
        <taxon>Bacillota</taxon>
        <taxon>Bacilli</taxon>
        <taxon>Bacillales</taxon>
        <taxon>Bacillaceae</taxon>
        <taxon>Ectobacillus</taxon>
    </lineage>
</organism>
<evidence type="ECO:0000313" key="3">
    <source>
        <dbReference type="Proteomes" id="UP001156102"/>
    </source>
</evidence>
<dbReference type="AlphaFoldDB" id="A0AA41XB19"/>
<reference evidence="2" key="1">
    <citation type="submission" date="2022-07" db="EMBL/GenBank/DDBJ databases">
        <authorList>
            <person name="Li W.-J."/>
            <person name="Deng Q.-Q."/>
        </authorList>
    </citation>
    <scope>NUCLEOTIDE SEQUENCE</scope>
    <source>
        <strain evidence="2">SYSU M60031</strain>
    </source>
</reference>
<gene>
    <name evidence="2" type="ORF">NK662_13665</name>
</gene>
<dbReference type="EMBL" id="JANCLT010000006">
    <property type="protein sequence ID" value="MCP8969578.1"/>
    <property type="molecule type" value="Genomic_DNA"/>
</dbReference>
<name>A0AA41XB19_9BACI</name>
<dbReference type="Proteomes" id="UP001156102">
    <property type="component" value="Unassembled WGS sequence"/>
</dbReference>
<comment type="caution">
    <text evidence="2">The sequence shown here is derived from an EMBL/GenBank/DDBJ whole genome shotgun (WGS) entry which is preliminary data.</text>
</comment>
<dbReference type="InterPro" id="IPR006121">
    <property type="entry name" value="HMA_dom"/>
</dbReference>
<dbReference type="Gene3D" id="3.30.70.100">
    <property type="match status" value="1"/>
</dbReference>
<sequence>METGLFHIPEMNSERDADKVRQVLHEVWGIRRTEVNVRTKEAYFSYDEQAASCQDFEQALADVGFTVQRVENNGGE</sequence>
<protein>
    <submittedName>
        <fullName evidence="2">Heavy-metal-associated domain-containing protein</fullName>
    </submittedName>
</protein>
<feature type="domain" description="HMA" evidence="1">
    <location>
        <begin position="2"/>
        <end position="68"/>
    </location>
</feature>
<keyword evidence="3" id="KW-1185">Reference proteome</keyword>
<evidence type="ECO:0000313" key="2">
    <source>
        <dbReference type="EMBL" id="MCP8969578.1"/>
    </source>
</evidence>
<proteinExistence type="predicted"/>
<accession>A0AA41XB19</accession>
<dbReference type="GO" id="GO:0046872">
    <property type="term" value="F:metal ion binding"/>
    <property type="evidence" value="ECO:0007669"/>
    <property type="project" value="InterPro"/>
</dbReference>
<dbReference type="SUPFAM" id="SSF55008">
    <property type="entry name" value="HMA, heavy metal-associated domain"/>
    <property type="match status" value="1"/>
</dbReference>